<proteinExistence type="inferred from homology"/>
<dbReference type="Gene3D" id="3.30.9.10">
    <property type="entry name" value="D-Amino Acid Oxidase, subunit A, domain 2"/>
    <property type="match status" value="1"/>
</dbReference>
<dbReference type="OrthoDB" id="2015447at2759"/>
<comment type="cofactor">
    <cofactor evidence="1">
        <name>FAD</name>
        <dbReference type="ChEBI" id="CHEBI:57692"/>
    </cofactor>
</comment>
<dbReference type="GO" id="GO:0019478">
    <property type="term" value="P:D-amino acid catabolic process"/>
    <property type="evidence" value="ECO:0007669"/>
    <property type="project" value="TreeGrafter"/>
</dbReference>
<dbReference type="Pfam" id="PF01266">
    <property type="entry name" value="DAO"/>
    <property type="match status" value="1"/>
</dbReference>
<dbReference type="GO" id="GO:0005737">
    <property type="term" value="C:cytoplasm"/>
    <property type="evidence" value="ECO:0007669"/>
    <property type="project" value="TreeGrafter"/>
</dbReference>
<dbReference type="GO" id="GO:0003884">
    <property type="term" value="F:D-amino-acid oxidase activity"/>
    <property type="evidence" value="ECO:0007669"/>
    <property type="project" value="InterPro"/>
</dbReference>
<evidence type="ECO:0000313" key="7">
    <source>
        <dbReference type="EMBL" id="KAG5651644.1"/>
    </source>
</evidence>
<dbReference type="Proteomes" id="UP000717328">
    <property type="component" value="Unassembled WGS sequence"/>
</dbReference>
<dbReference type="Gene3D" id="3.40.50.720">
    <property type="entry name" value="NAD(P)-binding Rossmann-like Domain"/>
    <property type="match status" value="1"/>
</dbReference>
<evidence type="ECO:0000256" key="5">
    <source>
        <dbReference type="ARBA" id="ARBA00023002"/>
    </source>
</evidence>
<dbReference type="SUPFAM" id="SSF51971">
    <property type="entry name" value="Nucleotide-binding domain"/>
    <property type="match status" value="1"/>
</dbReference>
<keyword evidence="3" id="KW-0285">Flavoprotein</keyword>
<accession>A0A9P7KJ52</accession>
<dbReference type="PANTHER" id="PTHR11530">
    <property type="entry name" value="D-AMINO ACID OXIDASE"/>
    <property type="match status" value="1"/>
</dbReference>
<evidence type="ECO:0000259" key="6">
    <source>
        <dbReference type="Pfam" id="PF01266"/>
    </source>
</evidence>
<reference evidence="7" key="2">
    <citation type="submission" date="2021-10" db="EMBL/GenBank/DDBJ databases">
        <title>Phylogenomics reveals ancestral predisposition of the termite-cultivated fungus Termitomyces towards a domesticated lifestyle.</title>
        <authorList>
            <person name="Auxier B."/>
            <person name="Grum-Grzhimaylo A."/>
            <person name="Cardenas M.E."/>
            <person name="Lodge J.D."/>
            <person name="Laessoe T."/>
            <person name="Pedersen O."/>
            <person name="Smith M.E."/>
            <person name="Kuyper T.W."/>
            <person name="Franco-Molano E.A."/>
            <person name="Baroni T.J."/>
            <person name="Aanen D.K."/>
        </authorList>
    </citation>
    <scope>NUCLEOTIDE SEQUENCE</scope>
    <source>
        <strain evidence="7">D49</strain>
    </source>
</reference>
<keyword evidence="5" id="KW-0560">Oxidoreductase</keyword>
<evidence type="ECO:0000313" key="8">
    <source>
        <dbReference type="Proteomes" id="UP000717328"/>
    </source>
</evidence>
<feature type="domain" description="FAD dependent oxidoreductase" evidence="6">
    <location>
        <begin position="10"/>
        <end position="289"/>
    </location>
</feature>
<gene>
    <name evidence="7" type="ORF">H0H81_007954</name>
</gene>
<evidence type="ECO:0000256" key="1">
    <source>
        <dbReference type="ARBA" id="ARBA00001974"/>
    </source>
</evidence>
<dbReference type="AlphaFoldDB" id="A0A9P7KJ52"/>
<name>A0A9P7KJ52_9AGAR</name>
<keyword evidence="8" id="KW-1185">Reference proteome</keyword>
<comment type="similarity">
    <text evidence="2">Belongs to the DAMOX/DASOX family.</text>
</comment>
<reference evidence="7" key="1">
    <citation type="submission" date="2021-02" db="EMBL/GenBank/DDBJ databases">
        <authorList>
            <person name="Nieuwenhuis M."/>
            <person name="Van De Peppel L.J.J."/>
        </authorList>
    </citation>
    <scope>NUCLEOTIDE SEQUENCE</scope>
    <source>
        <strain evidence="7">D49</strain>
    </source>
</reference>
<dbReference type="PANTHER" id="PTHR11530:SF11">
    <property type="entry name" value="D-ASPARTATE OXIDASE"/>
    <property type="match status" value="1"/>
</dbReference>
<organism evidence="7 8">
    <name type="scientific">Sphagnurus paluster</name>
    <dbReference type="NCBI Taxonomy" id="117069"/>
    <lineage>
        <taxon>Eukaryota</taxon>
        <taxon>Fungi</taxon>
        <taxon>Dikarya</taxon>
        <taxon>Basidiomycota</taxon>
        <taxon>Agaricomycotina</taxon>
        <taxon>Agaricomycetes</taxon>
        <taxon>Agaricomycetidae</taxon>
        <taxon>Agaricales</taxon>
        <taxon>Tricholomatineae</taxon>
        <taxon>Lyophyllaceae</taxon>
        <taxon>Sphagnurus</taxon>
    </lineage>
</organism>
<dbReference type="EMBL" id="JABCKI010000216">
    <property type="protein sequence ID" value="KAG5651644.1"/>
    <property type="molecule type" value="Genomic_DNA"/>
</dbReference>
<dbReference type="SUPFAM" id="SSF54373">
    <property type="entry name" value="FAD-linked reductases, C-terminal domain"/>
    <property type="match status" value="1"/>
</dbReference>
<keyword evidence="4" id="KW-0274">FAD</keyword>
<evidence type="ECO:0000256" key="4">
    <source>
        <dbReference type="ARBA" id="ARBA00022827"/>
    </source>
</evidence>
<sequence>MSFKLADRSVIICGFGIIGITTSIRLLEAGLSVTAVASHLPGDPLSAYYASSAAGAHHLSFAADDDQRQQNLDRLTFDVMWAEEEAQGESSGLMRITQREFYGSEGEKHISFFESLPDFTVYHPKDLPAFVKHAVSFTSLTMDAPVYLQKLVARFQALGGTLHRAHLNSLVDALQFVSHVPSALVNCTGLGSLNLKGVQDLDLFPIRGQVVILRAPWIKEGRTKQVGKLDGGEGGERTYIIPRRSGEVVIGGTREIEDWTADPRADTALDIKRRALALFPELAPESACVDGRNPVPADL</sequence>
<dbReference type="GO" id="GO:0071949">
    <property type="term" value="F:FAD binding"/>
    <property type="evidence" value="ECO:0007669"/>
    <property type="project" value="InterPro"/>
</dbReference>
<dbReference type="InterPro" id="IPR023209">
    <property type="entry name" value="DAO"/>
</dbReference>
<evidence type="ECO:0000256" key="2">
    <source>
        <dbReference type="ARBA" id="ARBA00006730"/>
    </source>
</evidence>
<dbReference type="InterPro" id="IPR006076">
    <property type="entry name" value="FAD-dep_OxRdtase"/>
</dbReference>
<comment type="caution">
    <text evidence="7">The sequence shown here is derived from an EMBL/GenBank/DDBJ whole genome shotgun (WGS) entry which is preliminary data.</text>
</comment>
<evidence type="ECO:0000256" key="3">
    <source>
        <dbReference type="ARBA" id="ARBA00022630"/>
    </source>
</evidence>
<protein>
    <recommendedName>
        <fullName evidence="6">FAD dependent oxidoreductase domain-containing protein</fullName>
    </recommendedName>
</protein>